<accession>A0A7W8A5V2</accession>
<dbReference type="SMART" id="SM00861">
    <property type="entry name" value="Transket_pyr"/>
    <property type="match status" value="1"/>
</dbReference>
<name>A0A7W8A5V2_9ACTN</name>
<dbReference type="HAMAP" id="MF_00315">
    <property type="entry name" value="DXP_synth"/>
    <property type="match status" value="1"/>
</dbReference>
<dbReference type="GO" id="GO:0000287">
    <property type="term" value="F:magnesium ion binding"/>
    <property type="evidence" value="ECO:0007669"/>
    <property type="project" value="UniProtKB-UniRule"/>
</dbReference>
<feature type="binding site" evidence="10">
    <location>
        <begin position="122"/>
        <end position="124"/>
    </location>
    <ligand>
        <name>thiamine diphosphate</name>
        <dbReference type="ChEBI" id="CHEBI:58937"/>
    </ligand>
</feature>
<dbReference type="AlphaFoldDB" id="A0A7W8A5V2"/>
<feature type="binding site" evidence="10">
    <location>
        <position position="154"/>
    </location>
    <ligand>
        <name>Mg(2+)</name>
        <dbReference type="ChEBI" id="CHEBI:18420"/>
    </ligand>
</feature>
<dbReference type="InterPro" id="IPR009014">
    <property type="entry name" value="Transketo_C/PFOR_II"/>
</dbReference>
<dbReference type="Proteomes" id="UP000568380">
    <property type="component" value="Unassembled WGS sequence"/>
</dbReference>
<evidence type="ECO:0000256" key="9">
    <source>
        <dbReference type="ARBA" id="ARBA00023229"/>
    </source>
</evidence>
<dbReference type="FunFam" id="3.40.50.970:FF:000005">
    <property type="entry name" value="1-deoxy-D-xylulose-5-phosphate synthase"/>
    <property type="match status" value="1"/>
</dbReference>
<dbReference type="PANTHER" id="PTHR43322:SF5">
    <property type="entry name" value="1-DEOXY-D-XYLULOSE-5-PHOSPHATE SYNTHASE, CHLOROPLASTIC"/>
    <property type="match status" value="1"/>
</dbReference>
<keyword evidence="8 10" id="KW-0786">Thiamine pyrophosphate</keyword>
<dbReference type="Gene3D" id="3.40.50.920">
    <property type="match status" value="1"/>
</dbReference>
<dbReference type="SUPFAM" id="SSF52922">
    <property type="entry name" value="TK C-terminal domain-like"/>
    <property type="match status" value="1"/>
</dbReference>
<gene>
    <name evidence="10" type="primary">dxs</name>
    <name evidence="12" type="ORF">HNR40_005599</name>
</gene>
<dbReference type="SUPFAM" id="SSF52518">
    <property type="entry name" value="Thiamin diphosphate-binding fold (THDP-binding)"/>
    <property type="match status" value="1"/>
</dbReference>
<dbReference type="InterPro" id="IPR029061">
    <property type="entry name" value="THDP-binding"/>
</dbReference>
<keyword evidence="4 10" id="KW-0808">Transferase</keyword>
<dbReference type="InterPro" id="IPR005475">
    <property type="entry name" value="Transketolase-like_Pyr-bd"/>
</dbReference>
<evidence type="ECO:0000256" key="3">
    <source>
        <dbReference type="ARBA" id="ARBA00011738"/>
    </source>
</evidence>
<keyword evidence="5 10" id="KW-0479">Metal-binding</keyword>
<dbReference type="CDD" id="cd07033">
    <property type="entry name" value="TPP_PYR_DXS_TK_like"/>
    <property type="match status" value="1"/>
</dbReference>
<reference evidence="12 13" key="1">
    <citation type="submission" date="2020-08" db="EMBL/GenBank/DDBJ databases">
        <title>Genomic Encyclopedia of Type Strains, Phase IV (KMG-IV): sequencing the most valuable type-strain genomes for metagenomic binning, comparative biology and taxonomic classification.</title>
        <authorList>
            <person name="Goeker M."/>
        </authorList>
    </citation>
    <scope>NUCLEOTIDE SEQUENCE [LARGE SCALE GENOMIC DNA]</scope>
    <source>
        <strain evidence="12 13">DSM 45385</strain>
    </source>
</reference>
<keyword evidence="7 10" id="KW-0784">Thiamine biosynthesis</keyword>
<comment type="cofactor">
    <cofactor evidence="10">
        <name>thiamine diphosphate</name>
        <dbReference type="ChEBI" id="CHEBI:58937"/>
    </cofactor>
    <text evidence="10">Binds 1 thiamine pyrophosphate per subunit.</text>
</comment>
<feature type="binding site" evidence="10">
    <location>
        <position position="184"/>
    </location>
    <ligand>
        <name>Mg(2+)</name>
        <dbReference type="ChEBI" id="CHEBI:18420"/>
    </ligand>
</feature>
<dbReference type="CDD" id="cd02007">
    <property type="entry name" value="TPP_DXS"/>
    <property type="match status" value="1"/>
</dbReference>
<dbReference type="GO" id="GO:0005829">
    <property type="term" value="C:cytosol"/>
    <property type="evidence" value="ECO:0007669"/>
    <property type="project" value="TreeGrafter"/>
</dbReference>
<dbReference type="Gene3D" id="3.40.50.970">
    <property type="match status" value="2"/>
</dbReference>
<dbReference type="GO" id="GO:0019288">
    <property type="term" value="P:isopentenyl diphosphate biosynthetic process, methylerythritol 4-phosphate pathway"/>
    <property type="evidence" value="ECO:0007669"/>
    <property type="project" value="TreeGrafter"/>
</dbReference>
<dbReference type="Pfam" id="PF02780">
    <property type="entry name" value="Transketolase_C"/>
    <property type="match status" value="1"/>
</dbReference>
<evidence type="ECO:0000256" key="7">
    <source>
        <dbReference type="ARBA" id="ARBA00022977"/>
    </source>
</evidence>
<evidence type="ECO:0000256" key="10">
    <source>
        <dbReference type="HAMAP-Rule" id="MF_00315"/>
    </source>
</evidence>
<dbReference type="InterPro" id="IPR005477">
    <property type="entry name" value="Dxylulose-5-P_synthase"/>
</dbReference>
<evidence type="ECO:0000256" key="5">
    <source>
        <dbReference type="ARBA" id="ARBA00022723"/>
    </source>
</evidence>
<comment type="similarity">
    <text evidence="2 10">Belongs to the transketolase family. DXPS subfamily.</text>
</comment>
<comment type="catalytic activity">
    <reaction evidence="10">
        <text>D-glyceraldehyde 3-phosphate + pyruvate + H(+) = 1-deoxy-D-xylulose 5-phosphate + CO2</text>
        <dbReference type="Rhea" id="RHEA:12605"/>
        <dbReference type="ChEBI" id="CHEBI:15361"/>
        <dbReference type="ChEBI" id="CHEBI:15378"/>
        <dbReference type="ChEBI" id="CHEBI:16526"/>
        <dbReference type="ChEBI" id="CHEBI:57792"/>
        <dbReference type="ChEBI" id="CHEBI:59776"/>
        <dbReference type="EC" id="2.2.1.7"/>
    </reaction>
</comment>
<dbReference type="PANTHER" id="PTHR43322">
    <property type="entry name" value="1-D-DEOXYXYLULOSE 5-PHOSPHATE SYNTHASE-RELATED"/>
    <property type="match status" value="1"/>
</dbReference>
<feature type="binding site" evidence="10">
    <location>
        <position position="184"/>
    </location>
    <ligand>
        <name>thiamine diphosphate</name>
        <dbReference type="ChEBI" id="CHEBI:58937"/>
    </ligand>
</feature>
<dbReference type="GO" id="GO:0009228">
    <property type="term" value="P:thiamine biosynthetic process"/>
    <property type="evidence" value="ECO:0007669"/>
    <property type="project" value="UniProtKB-UniRule"/>
</dbReference>
<comment type="function">
    <text evidence="10">Catalyzes the acyloin condensation reaction between C atoms 2 and 3 of pyruvate and glyceraldehyde 3-phosphate to yield 1-deoxy-D-xylulose-5-phosphate (DXP).</text>
</comment>
<dbReference type="GO" id="GO:0008661">
    <property type="term" value="F:1-deoxy-D-xylulose-5-phosphate synthase activity"/>
    <property type="evidence" value="ECO:0007669"/>
    <property type="project" value="UniProtKB-UniRule"/>
</dbReference>
<comment type="pathway">
    <text evidence="1 10">Metabolic intermediate biosynthesis; 1-deoxy-D-xylulose 5-phosphate biosynthesis; 1-deoxy-D-xylulose 5-phosphate from D-glyceraldehyde 3-phosphate and pyruvate: step 1/1.</text>
</comment>
<evidence type="ECO:0000259" key="11">
    <source>
        <dbReference type="SMART" id="SM00861"/>
    </source>
</evidence>
<keyword evidence="13" id="KW-1185">Reference proteome</keyword>
<evidence type="ECO:0000256" key="2">
    <source>
        <dbReference type="ARBA" id="ARBA00011081"/>
    </source>
</evidence>
<feature type="binding site" evidence="10">
    <location>
        <position position="329"/>
    </location>
    <ligand>
        <name>thiamine diphosphate</name>
        <dbReference type="ChEBI" id="CHEBI:58937"/>
    </ligand>
</feature>
<dbReference type="Pfam" id="PF02779">
    <property type="entry name" value="Transket_pyr"/>
    <property type="match status" value="1"/>
</dbReference>
<feature type="domain" description="Transketolase-like pyrimidine-binding" evidence="11">
    <location>
        <begin position="278"/>
        <end position="441"/>
    </location>
</feature>
<comment type="cofactor">
    <cofactor evidence="10">
        <name>Mg(2+)</name>
        <dbReference type="ChEBI" id="CHEBI:18420"/>
    </cofactor>
    <text evidence="10">Binds 1 Mg(2+) ion per subunit.</text>
</comment>
<evidence type="ECO:0000256" key="4">
    <source>
        <dbReference type="ARBA" id="ARBA00022679"/>
    </source>
</evidence>
<dbReference type="UniPathway" id="UPA00064">
    <property type="reaction ID" value="UER00091"/>
</dbReference>
<evidence type="ECO:0000256" key="1">
    <source>
        <dbReference type="ARBA" id="ARBA00004980"/>
    </source>
</evidence>
<dbReference type="PROSITE" id="PS00802">
    <property type="entry name" value="TRANSKETOLASE_2"/>
    <property type="match status" value="1"/>
</dbReference>
<keyword evidence="6 10" id="KW-0460">Magnesium</keyword>
<evidence type="ECO:0000256" key="8">
    <source>
        <dbReference type="ARBA" id="ARBA00023052"/>
    </source>
</evidence>
<protein>
    <recommendedName>
        <fullName evidence="10">1-deoxy-D-xylulose-5-phosphate synthase</fullName>
        <ecNumber evidence="10">2.2.1.7</ecNumber>
    </recommendedName>
    <alternativeName>
        <fullName evidence="10">1-deoxyxylulose-5-phosphate synthase</fullName>
        <shortName evidence="10">DXP synthase</shortName>
        <shortName evidence="10">DXPS</shortName>
    </alternativeName>
</protein>
<dbReference type="GO" id="GO:0030976">
    <property type="term" value="F:thiamine pyrophosphate binding"/>
    <property type="evidence" value="ECO:0007669"/>
    <property type="project" value="UniProtKB-UniRule"/>
</dbReference>
<dbReference type="GO" id="GO:0016114">
    <property type="term" value="P:terpenoid biosynthetic process"/>
    <property type="evidence" value="ECO:0007669"/>
    <property type="project" value="UniProtKB-UniRule"/>
</dbReference>
<evidence type="ECO:0000256" key="6">
    <source>
        <dbReference type="ARBA" id="ARBA00022842"/>
    </source>
</evidence>
<dbReference type="Pfam" id="PF13292">
    <property type="entry name" value="DXP_synthase_N"/>
    <property type="match status" value="1"/>
</dbReference>
<dbReference type="EC" id="2.2.1.7" evidence="10"/>
<dbReference type="NCBIfam" id="NF003933">
    <property type="entry name" value="PRK05444.2-2"/>
    <property type="match status" value="1"/>
</dbReference>
<feature type="binding site" evidence="10">
    <location>
        <begin position="155"/>
        <end position="156"/>
    </location>
    <ligand>
        <name>thiamine diphosphate</name>
        <dbReference type="ChEBI" id="CHEBI:58937"/>
    </ligand>
</feature>
<keyword evidence="9 10" id="KW-0414">Isoprene biosynthesis</keyword>
<feature type="binding site" evidence="10">
    <location>
        <position position="248"/>
    </location>
    <ligand>
        <name>thiamine diphosphate</name>
        <dbReference type="ChEBI" id="CHEBI:58937"/>
    </ligand>
</feature>
<evidence type="ECO:0000313" key="13">
    <source>
        <dbReference type="Proteomes" id="UP000568380"/>
    </source>
</evidence>
<comment type="subunit">
    <text evidence="3 10">Homodimer.</text>
</comment>
<feature type="binding site" evidence="10">
    <location>
        <position position="81"/>
    </location>
    <ligand>
        <name>thiamine diphosphate</name>
        <dbReference type="ChEBI" id="CHEBI:58937"/>
    </ligand>
</feature>
<dbReference type="RefSeq" id="WP_184966241.1">
    <property type="nucleotide sequence ID" value="NZ_JACHIN010000007.1"/>
</dbReference>
<organism evidence="12 13">
    <name type="scientific">Nonomuraea endophytica</name>
    <dbReference type="NCBI Taxonomy" id="714136"/>
    <lineage>
        <taxon>Bacteria</taxon>
        <taxon>Bacillati</taxon>
        <taxon>Actinomycetota</taxon>
        <taxon>Actinomycetes</taxon>
        <taxon>Streptosporangiales</taxon>
        <taxon>Streptosporangiaceae</taxon>
        <taxon>Nonomuraea</taxon>
    </lineage>
</organism>
<evidence type="ECO:0000313" key="12">
    <source>
        <dbReference type="EMBL" id="MBB5080113.1"/>
    </source>
</evidence>
<dbReference type="EMBL" id="JACHIN010000007">
    <property type="protein sequence ID" value="MBB5080113.1"/>
    <property type="molecule type" value="Genomic_DNA"/>
</dbReference>
<sequence length="578" mass="60487">MAAPPGLDESLLQTISGPRDLRLLPAAHLGALAREIREFLIAKVMARGGHLGSNLGMVEITIALHRVFHSPEDTLLFDTGHQAYVHKLLTGRRADFDSLRAHGGLSGYPSREESPHDHIDNSHASTALAYADGIAKARRLKGEESRAVVAVVGDGALTGGLAWESLNNLSDGESRPVVIVLNDNGRSYAPTHGGCARNLGTLLENLGFVYLGPVDGHDIAAVERALRTARTLPSPSVVHCKTRKGYGYRPAELDLGEHMHAIPASDPRTGKPLSAGGQTWTHVFSERLCALGEARPDLVAITAAMAGPTGLEAFGRRFPGRMFDVGIAEQHAMVSAAGLALEGFHPVVAVYATFLNRAFDQVLLDVAMQRLPITIVLDRAGITGPDGPSHHGMWDLAILSAVPGLRVAAPRDVRRLRELLDEAVAVDGPTALRFPKAGAGAELAAVERSEGLDVLWSTGDDVLLVAVGATAEACVEAAATLAAEGVGVRVVDPRWVLPVAPGLVGAAAAHHLVVTVEDGVVTGGVGAAIAQACAGGTRVRQLGLPPAFIPHGSRERLLADAGLTGSGIAHAVRKELAR</sequence>
<dbReference type="FunFam" id="3.40.50.970:FF:000010">
    <property type="entry name" value="1-deoxy-D-xylulose-5-phosphate synthase"/>
    <property type="match status" value="1"/>
</dbReference>
<dbReference type="InterPro" id="IPR020826">
    <property type="entry name" value="Transketolase_BS"/>
</dbReference>
<comment type="caution">
    <text evidence="12">The sequence shown here is derived from an EMBL/GenBank/DDBJ whole genome shotgun (WGS) entry which is preliminary data.</text>
</comment>
<dbReference type="InterPro" id="IPR033248">
    <property type="entry name" value="Transketolase_C"/>
</dbReference>
<proteinExistence type="inferred from homology"/>